<feature type="domain" description="HTH luxR-type" evidence="4">
    <location>
        <begin position="136"/>
        <end position="201"/>
    </location>
</feature>
<dbReference type="InterPro" id="IPR016032">
    <property type="entry name" value="Sig_transdc_resp-reg_C-effctor"/>
</dbReference>
<gene>
    <name evidence="5" type="ORF">ACFFH7_45450</name>
</gene>
<keyword evidence="2" id="KW-0238">DNA-binding</keyword>
<keyword evidence="6" id="KW-1185">Reference proteome</keyword>
<keyword evidence="1" id="KW-0805">Transcription regulation</keyword>
<dbReference type="CDD" id="cd06170">
    <property type="entry name" value="LuxR_C_like"/>
    <property type="match status" value="1"/>
</dbReference>
<reference evidence="5 6" key="1">
    <citation type="submission" date="2024-09" db="EMBL/GenBank/DDBJ databases">
        <authorList>
            <person name="Sun Q."/>
            <person name="Mori K."/>
        </authorList>
    </citation>
    <scope>NUCLEOTIDE SEQUENCE [LARGE SCALE GENOMIC DNA]</scope>
    <source>
        <strain evidence="5 6">TBRC 1432</strain>
    </source>
</reference>
<evidence type="ECO:0000256" key="3">
    <source>
        <dbReference type="ARBA" id="ARBA00023163"/>
    </source>
</evidence>
<dbReference type="EMBL" id="JBHLUD010000020">
    <property type="protein sequence ID" value="MFC0548822.1"/>
    <property type="molecule type" value="Genomic_DNA"/>
</dbReference>
<evidence type="ECO:0000256" key="2">
    <source>
        <dbReference type="ARBA" id="ARBA00023125"/>
    </source>
</evidence>
<evidence type="ECO:0000313" key="5">
    <source>
        <dbReference type="EMBL" id="MFC0548822.1"/>
    </source>
</evidence>
<dbReference type="InterPro" id="IPR039420">
    <property type="entry name" value="WalR-like"/>
</dbReference>
<keyword evidence="3" id="KW-0804">Transcription</keyword>
<sequence length="203" mass="21909">MDTALQAVPTVCFSMFGDDVLAAEGIAAAGARLRHAATAPEQADALLAVTMDLTEEIASNLVFAADSRRRPAVLVVTETVLGQPLAAEMASGPVRLVPRRDATTQGIAAMLHVVAAERGEPAAMHLDRLLSDLRRQSPRPRGLDSREVRLLNLLADGADTATIARELHCSNHTVKRLVRDLLQRYHARNRAHIVAHALQTNLI</sequence>
<dbReference type="Pfam" id="PF00196">
    <property type="entry name" value="GerE"/>
    <property type="match status" value="1"/>
</dbReference>
<proteinExistence type="predicted"/>
<dbReference type="SUPFAM" id="SSF46894">
    <property type="entry name" value="C-terminal effector domain of the bipartite response regulators"/>
    <property type="match status" value="1"/>
</dbReference>
<evidence type="ECO:0000313" key="6">
    <source>
        <dbReference type="Proteomes" id="UP001589810"/>
    </source>
</evidence>
<organism evidence="5 6">
    <name type="scientific">Kutzneria chonburiensis</name>
    <dbReference type="NCBI Taxonomy" id="1483604"/>
    <lineage>
        <taxon>Bacteria</taxon>
        <taxon>Bacillati</taxon>
        <taxon>Actinomycetota</taxon>
        <taxon>Actinomycetes</taxon>
        <taxon>Pseudonocardiales</taxon>
        <taxon>Pseudonocardiaceae</taxon>
        <taxon>Kutzneria</taxon>
    </lineage>
</organism>
<dbReference type="RefSeq" id="WP_273940604.1">
    <property type="nucleotide sequence ID" value="NZ_CP097263.1"/>
</dbReference>
<dbReference type="PANTHER" id="PTHR43214">
    <property type="entry name" value="TWO-COMPONENT RESPONSE REGULATOR"/>
    <property type="match status" value="1"/>
</dbReference>
<dbReference type="InterPro" id="IPR036388">
    <property type="entry name" value="WH-like_DNA-bd_sf"/>
</dbReference>
<evidence type="ECO:0000256" key="1">
    <source>
        <dbReference type="ARBA" id="ARBA00023015"/>
    </source>
</evidence>
<dbReference type="SMART" id="SM00421">
    <property type="entry name" value="HTH_LUXR"/>
    <property type="match status" value="1"/>
</dbReference>
<comment type="caution">
    <text evidence="5">The sequence shown here is derived from an EMBL/GenBank/DDBJ whole genome shotgun (WGS) entry which is preliminary data.</text>
</comment>
<accession>A0ABV6N8N4</accession>
<dbReference type="Gene3D" id="1.10.10.10">
    <property type="entry name" value="Winged helix-like DNA-binding domain superfamily/Winged helix DNA-binding domain"/>
    <property type="match status" value="1"/>
</dbReference>
<dbReference type="PANTHER" id="PTHR43214:SF24">
    <property type="entry name" value="TRANSCRIPTIONAL REGULATORY PROTEIN NARL-RELATED"/>
    <property type="match status" value="1"/>
</dbReference>
<dbReference type="InterPro" id="IPR000792">
    <property type="entry name" value="Tscrpt_reg_LuxR_C"/>
</dbReference>
<dbReference type="PROSITE" id="PS50043">
    <property type="entry name" value="HTH_LUXR_2"/>
    <property type="match status" value="1"/>
</dbReference>
<evidence type="ECO:0000259" key="4">
    <source>
        <dbReference type="PROSITE" id="PS50043"/>
    </source>
</evidence>
<protein>
    <submittedName>
        <fullName evidence="5">LuxR C-terminal-related transcriptional regulator</fullName>
    </submittedName>
</protein>
<name>A0ABV6N8N4_9PSEU</name>
<dbReference type="Proteomes" id="UP001589810">
    <property type="component" value="Unassembled WGS sequence"/>
</dbReference>